<comment type="caution">
    <text evidence="2">The sequence shown here is derived from an EMBL/GenBank/DDBJ whole genome shotgun (WGS) entry which is preliminary data.</text>
</comment>
<feature type="region of interest" description="Disordered" evidence="1">
    <location>
        <begin position="73"/>
        <end position="152"/>
    </location>
</feature>
<evidence type="ECO:0000313" key="2">
    <source>
        <dbReference type="EMBL" id="KAK1838357.1"/>
    </source>
</evidence>
<dbReference type="Proteomes" id="UP001243330">
    <property type="component" value="Unassembled WGS sequence"/>
</dbReference>
<feature type="compositionally biased region" description="Polar residues" evidence="1">
    <location>
        <begin position="178"/>
        <end position="191"/>
    </location>
</feature>
<feature type="region of interest" description="Disordered" evidence="1">
    <location>
        <begin position="176"/>
        <end position="207"/>
    </location>
</feature>
<feature type="compositionally biased region" description="Basic and acidic residues" evidence="1">
    <location>
        <begin position="21"/>
        <end position="42"/>
    </location>
</feature>
<name>A0AAD9A1B7_9PEZI</name>
<accession>A0AAD9A1B7</accession>
<protein>
    <submittedName>
        <fullName evidence="2">Uncharacterized protein</fullName>
    </submittedName>
</protein>
<dbReference type="EMBL" id="JAQOWY010000846">
    <property type="protein sequence ID" value="KAK1838357.1"/>
    <property type="molecule type" value="Genomic_DNA"/>
</dbReference>
<feature type="compositionally biased region" description="Low complexity" evidence="1">
    <location>
        <begin position="78"/>
        <end position="88"/>
    </location>
</feature>
<organism evidence="2 3">
    <name type="scientific">Colletotrichum chrysophilum</name>
    <dbReference type="NCBI Taxonomy" id="1836956"/>
    <lineage>
        <taxon>Eukaryota</taxon>
        <taxon>Fungi</taxon>
        <taxon>Dikarya</taxon>
        <taxon>Ascomycota</taxon>
        <taxon>Pezizomycotina</taxon>
        <taxon>Sordariomycetes</taxon>
        <taxon>Hypocreomycetidae</taxon>
        <taxon>Glomerellales</taxon>
        <taxon>Glomerellaceae</taxon>
        <taxon>Colletotrichum</taxon>
        <taxon>Colletotrichum gloeosporioides species complex</taxon>
    </lineage>
</organism>
<evidence type="ECO:0000313" key="3">
    <source>
        <dbReference type="Proteomes" id="UP001243330"/>
    </source>
</evidence>
<sequence length="207" mass="22369">MQRRNGAMGQASCMQSNSSPRLHEVPTTRIAKEKKERKKTDDAAATAQRVGGARGGSADSCWSCSSLRVVVTQPTAASESRNFSSSPSRYGGLARSPEPTPGTGEEGKGGPVTASQSKLTFFFARHPVSGRRIGKLGDGRGHQKVPKNRGRTRENLHFDGLWRCPLAQSRNGLFCSISDRQGTGERPNSSPIDEKQVSQVPGPERHR</sequence>
<dbReference type="AlphaFoldDB" id="A0AAD9A1B7"/>
<gene>
    <name evidence="2" type="ORF">CCHR01_19016</name>
</gene>
<feature type="region of interest" description="Disordered" evidence="1">
    <location>
        <begin position="1"/>
        <end position="61"/>
    </location>
</feature>
<evidence type="ECO:0000256" key="1">
    <source>
        <dbReference type="SAM" id="MobiDB-lite"/>
    </source>
</evidence>
<keyword evidence="3" id="KW-1185">Reference proteome</keyword>
<reference evidence="2" key="1">
    <citation type="submission" date="2023-01" db="EMBL/GenBank/DDBJ databases">
        <title>Colletotrichum chrysophilum M932 genome sequence.</title>
        <authorList>
            <person name="Baroncelli R."/>
        </authorList>
    </citation>
    <scope>NUCLEOTIDE SEQUENCE</scope>
    <source>
        <strain evidence="2">M932</strain>
    </source>
</reference>
<proteinExistence type="predicted"/>